<evidence type="ECO:0000256" key="4">
    <source>
        <dbReference type="PROSITE-ProRule" id="PRU00169"/>
    </source>
</evidence>
<dbReference type="InterPro" id="IPR001789">
    <property type="entry name" value="Sig_transdc_resp-reg_receiver"/>
</dbReference>
<evidence type="ECO:0000313" key="9">
    <source>
        <dbReference type="Proteomes" id="UP000248090"/>
    </source>
</evidence>
<dbReference type="InterPro" id="IPR011006">
    <property type="entry name" value="CheY-like_superfamily"/>
</dbReference>
<dbReference type="SMART" id="SM00862">
    <property type="entry name" value="Trans_reg_C"/>
    <property type="match status" value="1"/>
</dbReference>
<dbReference type="Proteomes" id="UP000248090">
    <property type="component" value="Unassembled WGS sequence"/>
</dbReference>
<reference evidence="8 9" key="1">
    <citation type="submission" date="2015-03" db="EMBL/GenBank/DDBJ databases">
        <authorList>
            <person name="Krishnan R."/>
            <person name="Midha S."/>
            <person name="Patil P.B."/>
            <person name="Rameshkumar N."/>
        </authorList>
    </citation>
    <scope>NUCLEOTIDE SEQUENCE [LARGE SCALE GENOMIC DNA]</scope>
    <source>
        <strain evidence="8 9">L1E11</strain>
    </source>
</reference>
<evidence type="ECO:0008006" key="10">
    <source>
        <dbReference type="Google" id="ProtNLM"/>
    </source>
</evidence>
<dbReference type="PANTHER" id="PTHR48111:SF67">
    <property type="entry name" value="TRANSCRIPTIONAL REGULATORY PROTEIN TCTD"/>
    <property type="match status" value="1"/>
</dbReference>
<dbReference type="EMBL" id="LAPT01000105">
    <property type="protein sequence ID" value="PXF29615.1"/>
    <property type="molecule type" value="Genomic_DNA"/>
</dbReference>
<dbReference type="Gene3D" id="3.40.50.2300">
    <property type="match status" value="1"/>
</dbReference>
<dbReference type="PANTHER" id="PTHR48111">
    <property type="entry name" value="REGULATOR OF RPOS"/>
    <property type="match status" value="1"/>
</dbReference>
<dbReference type="InterPro" id="IPR001867">
    <property type="entry name" value="OmpR/PhoB-type_DNA-bd"/>
</dbReference>
<evidence type="ECO:0000259" key="7">
    <source>
        <dbReference type="PROSITE" id="PS51755"/>
    </source>
</evidence>
<evidence type="ECO:0000256" key="5">
    <source>
        <dbReference type="PROSITE-ProRule" id="PRU01091"/>
    </source>
</evidence>
<dbReference type="Gene3D" id="1.10.10.10">
    <property type="entry name" value="Winged helix-like DNA-binding domain superfamily/Winged helix DNA-binding domain"/>
    <property type="match status" value="1"/>
</dbReference>
<dbReference type="Pfam" id="PF00072">
    <property type="entry name" value="Response_reg"/>
    <property type="match status" value="1"/>
</dbReference>
<feature type="modified residue" description="4-aspartylphosphate" evidence="4">
    <location>
        <position position="53"/>
    </location>
</feature>
<evidence type="ECO:0000313" key="8">
    <source>
        <dbReference type="EMBL" id="PXF29615.1"/>
    </source>
</evidence>
<dbReference type="InterPro" id="IPR036388">
    <property type="entry name" value="WH-like_DNA-bd_sf"/>
</dbReference>
<evidence type="ECO:0000256" key="3">
    <source>
        <dbReference type="ARBA" id="ARBA00023163"/>
    </source>
</evidence>
<keyword evidence="2 5" id="KW-0238">DNA-binding</keyword>
<feature type="domain" description="Response regulatory" evidence="6">
    <location>
        <begin position="2"/>
        <end position="118"/>
    </location>
</feature>
<feature type="DNA-binding region" description="OmpR/PhoB-type" evidence="5">
    <location>
        <begin position="126"/>
        <end position="220"/>
    </location>
</feature>
<dbReference type="PROSITE" id="PS51755">
    <property type="entry name" value="OMPR_PHOB"/>
    <property type="match status" value="1"/>
</dbReference>
<name>A0ABX5LVH7_9GAMM</name>
<dbReference type="InterPro" id="IPR039420">
    <property type="entry name" value="WalR-like"/>
</dbReference>
<dbReference type="Gene3D" id="6.10.250.690">
    <property type="match status" value="1"/>
</dbReference>
<sequence>MRILMVEDDQALAEVLVRGLQKAGDVVDWVSRGQQAWTALHTSTEHFDLLVLDLGLPDGDGLSLLRKLRNEGNTMPTLILTARDALEDRVSGLDAGADDYLVKPFELAELQARLRALGRRQRGKSSEEWRLGPLRLDPGQLRAWLSDADLQLNRREFMLLRALAERSGQVITRSRLEEQLYGWGEEVESNTLEVHIHHLRKKLGKDAIRTVRGVGYRLELAE</sequence>
<organism evidence="8 9">
    <name type="scientific">Pokkaliibacter plantistimulans</name>
    <dbReference type="NCBI Taxonomy" id="1635171"/>
    <lineage>
        <taxon>Bacteria</taxon>
        <taxon>Pseudomonadati</taxon>
        <taxon>Pseudomonadota</taxon>
        <taxon>Gammaproteobacteria</taxon>
        <taxon>Oceanospirillales</taxon>
        <taxon>Balneatrichaceae</taxon>
        <taxon>Pokkaliibacter</taxon>
    </lineage>
</organism>
<gene>
    <name evidence="8" type="ORF">WH50_19820</name>
</gene>
<dbReference type="SUPFAM" id="SSF52172">
    <property type="entry name" value="CheY-like"/>
    <property type="match status" value="1"/>
</dbReference>
<keyword evidence="9" id="KW-1185">Reference proteome</keyword>
<feature type="domain" description="OmpR/PhoB-type" evidence="7">
    <location>
        <begin position="126"/>
        <end position="220"/>
    </location>
</feature>
<dbReference type="SMART" id="SM00448">
    <property type="entry name" value="REC"/>
    <property type="match status" value="1"/>
</dbReference>
<dbReference type="PROSITE" id="PS50110">
    <property type="entry name" value="RESPONSE_REGULATORY"/>
    <property type="match status" value="1"/>
</dbReference>
<dbReference type="CDD" id="cd00383">
    <property type="entry name" value="trans_reg_C"/>
    <property type="match status" value="1"/>
</dbReference>
<proteinExistence type="predicted"/>
<accession>A0ABX5LVH7</accession>
<keyword evidence="4" id="KW-0597">Phosphoprotein</keyword>
<protein>
    <recommendedName>
        <fullName evidence="10">Transcriptional regulator</fullName>
    </recommendedName>
</protein>
<evidence type="ECO:0000256" key="1">
    <source>
        <dbReference type="ARBA" id="ARBA00023015"/>
    </source>
</evidence>
<keyword evidence="3" id="KW-0804">Transcription</keyword>
<evidence type="ECO:0000256" key="2">
    <source>
        <dbReference type="ARBA" id="ARBA00023125"/>
    </source>
</evidence>
<dbReference type="RefSeq" id="WP_110189041.1">
    <property type="nucleotide sequence ID" value="NZ_CP177354.1"/>
</dbReference>
<comment type="caution">
    <text evidence="8">The sequence shown here is derived from an EMBL/GenBank/DDBJ whole genome shotgun (WGS) entry which is preliminary data.</text>
</comment>
<dbReference type="Pfam" id="PF00486">
    <property type="entry name" value="Trans_reg_C"/>
    <property type="match status" value="1"/>
</dbReference>
<dbReference type="CDD" id="cd17624">
    <property type="entry name" value="REC_OmpR_PmrA-like"/>
    <property type="match status" value="1"/>
</dbReference>
<keyword evidence="1" id="KW-0805">Transcription regulation</keyword>
<evidence type="ECO:0000259" key="6">
    <source>
        <dbReference type="PROSITE" id="PS50110"/>
    </source>
</evidence>